<dbReference type="InterPro" id="IPR005183">
    <property type="entry name" value="DUF305_CopM-like"/>
</dbReference>
<gene>
    <name evidence="3" type="ORF">GCM10009601_04550</name>
</gene>
<dbReference type="InterPro" id="IPR012347">
    <property type="entry name" value="Ferritin-like"/>
</dbReference>
<protein>
    <submittedName>
        <fullName evidence="3">DUF305 domain-containing protein</fullName>
    </submittedName>
</protein>
<feature type="signal peptide" evidence="1">
    <location>
        <begin position="1"/>
        <end position="25"/>
    </location>
</feature>
<evidence type="ECO:0000259" key="2">
    <source>
        <dbReference type="Pfam" id="PF03713"/>
    </source>
</evidence>
<proteinExistence type="predicted"/>
<dbReference type="PANTHER" id="PTHR36933:SF1">
    <property type="entry name" value="SLL0788 PROTEIN"/>
    <property type="match status" value="1"/>
</dbReference>
<dbReference type="Proteomes" id="UP001500973">
    <property type="component" value="Unassembled WGS sequence"/>
</dbReference>
<evidence type="ECO:0000313" key="3">
    <source>
        <dbReference type="EMBL" id="GAA1415243.1"/>
    </source>
</evidence>
<dbReference type="EMBL" id="BAAAIZ010000005">
    <property type="protein sequence ID" value="GAA1415243.1"/>
    <property type="molecule type" value="Genomic_DNA"/>
</dbReference>
<comment type="caution">
    <text evidence="3">The sequence shown here is derived from an EMBL/GenBank/DDBJ whole genome shotgun (WGS) entry which is preliminary data.</text>
</comment>
<evidence type="ECO:0000256" key="1">
    <source>
        <dbReference type="SAM" id="SignalP"/>
    </source>
</evidence>
<keyword evidence="4" id="KW-1185">Reference proteome</keyword>
<dbReference type="PANTHER" id="PTHR36933">
    <property type="entry name" value="SLL0788 PROTEIN"/>
    <property type="match status" value="1"/>
</dbReference>
<dbReference type="RefSeq" id="WP_344009669.1">
    <property type="nucleotide sequence ID" value="NZ_BAAAIZ010000005.1"/>
</dbReference>
<dbReference type="Pfam" id="PF03713">
    <property type="entry name" value="DUF305"/>
    <property type="match status" value="1"/>
</dbReference>
<evidence type="ECO:0000313" key="4">
    <source>
        <dbReference type="Proteomes" id="UP001500973"/>
    </source>
</evidence>
<dbReference type="PROSITE" id="PS51318">
    <property type="entry name" value="TAT"/>
    <property type="match status" value="1"/>
</dbReference>
<organism evidence="3 4">
    <name type="scientific">Streptomyces thermospinosisporus</name>
    <dbReference type="NCBI Taxonomy" id="161482"/>
    <lineage>
        <taxon>Bacteria</taxon>
        <taxon>Bacillati</taxon>
        <taxon>Actinomycetota</taxon>
        <taxon>Actinomycetes</taxon>
        <taxon>Kitasatosporales</taxon>
        <taxon>Streptomycetaceae</taxon>
        <taxon>Streptomyces</taxon>
    </lineage>
</organism>
<dbReference type="Gene3D" id="1.20.1260.10">
    <property type="match status" value="1"/>
</dbReference>
<dbReference type="InterPro" id="IPR006311">
    <property type="entry name" value="TAT_signal"/>
</dbReference>
<feature type="chain" id="PRO_5045788267" evidence="1">
    <location>
        <begin position="26"/>
        <end position="210"/>
    </location>
</feature>
<reference evidence="4" key="1">
    <citation type="journal article" date="2019" name="Int. J. Syst. Evol. Microbiol.">
        <title>The Global Catalogue of Microorganisms (GCM) 10K type strain sequencing project: providing services to taxonomists for standard genome sequencing and annotation.</title>
        <authorList>
            <consortium name="The Broad Institute Genomics Platform"/>
            <consortium name="The Broad Institute Genome Sequencing Center for Infectious Disease"/>
            <person name="Wu L."/>
            <person name="Ma J."/>
        </authorList>
    </citation>
    <scope>NUCLEOTIDE SEQUENCE [LARGE SCALE GENOMIC DNA]</scope>
    <source>
        <strain evidence="4">JCM 11756</strain>
    </source>
</reference>
<name>A0ABP4JAS1_9ACTN</name>
<sequence length="210" mass="22076">MNANASLTRRTTLAATAAAAALVLAACGGNGDTGTAVTSPSPTTSASVPAGEHNQADVTFAQGMIPHHRQAIVMADMAETRASSSNVKALAAQIKKAQDPEIKTMSAWLTAWGENVPQGMDGMDGMDHGDPSSMPGMMDNQQMDDMRDASGKAFDTMFLTMMIEHHEGAIEMAETEKKQGAYAPAKDLADDIITAQTAEITQMRKMLGTS</sequence>
<feature type="domain" description="DUF305" evidence="2">
    <location>
        <begin position="57"/>
        <end position="207"/>
    </location>
</feature>
<accession>A0ABP4JAS1</accession>
<keyword evidence="1" id="KW-0732">Signal</keyword>